<dbReference type="RefSeq" id="WP_042226763.1">
    <property type="nucleotide sequence ID" value="NZ_CP026520.1"/>
</dbReference>
<reference evidence="4 5" key="1">
    <citation type="submission" date="2018-01" db="EMBL/GenBank/DDBJ databases">
        <title>The whole genome sequencing and assembly of Paenibacillus chitinolyticus KCCM 41400 strain.</title>
        <authorList>
            <person name="Kim J.-Y."/>
            <person name="Park M.-K."/>
            <person name="Lee Y.-J."/>
            <person name="Yi H."/>
            <person name="Bahn Y.-S."/>
            <person name="Kim J.F."/>
            <person name="Lee D.-W."/>
        </authorList>
    </citation>
    <scope>NUCLEOTIDE SEQUENCE [LARGE SCALE GENOMIC DNA]</scope>
    <source>
        <strain evidence="4 5">KCCM 41400</strain>
    </source>
</reference>
<dbReference type="GeneID" id="95376806"/>
<dbReference type="GO" id="GO:0003955">
    <property type="term" value="F:NAD(P)H dehydrogenase (quinone) activity"/>
    <property type="evidence" value="ECO:0007669"/>
    <property type="project" value="TreeGrafter"/>
</dbReference>
<evidence type="ECO:0000313" key="4">
    <source>
        <dbReference type="EMBL" id="QAV19563.1"/>
    </source>
</evidence>
<evidence type="ECO:0000313" key="3">
    <source>
        <dbReference type="EMBL" id="MCY9596554.1"/>
    </source>
</evidence>
<keyword evidence="1" id="KW-0560">Oxidoreductase</keyword>
<gene>
    <name evidence="3" type="ORF">M5X16_12300</name>
    <name evidence="4" type="ORF">PC41400_18600</name>
</gene>
<dbReference type="KEGG" id="pchi:PC41400_18600"/>
<dbReference type="InterPro" id="IPR003680">
    <property type="entry name" value="Flavodoxin_fold"/>
</dbReference>
<proteinExistence type="predicted"/>
<accession>A0A410WZ00</accession>
<dbReference type="EMBL" id="JAMDMJ010000013">
    <property type="protein sequence ID" value="MCY9596554.1"/>
    <property type="molecule type" value="Genomic_DNA"/>
</dbReference>
<keyword evidence="6" id="KW-1185">Reference proteome</keyword>
<sequence>MGKESDVCLKTLVVVAHPNLQQSRVNKRWVEELRKHSGEITVHELYGEYPEKVLDIGREQALLAECERLVLQFPLQWYSTPPLLKQWLDEVFTMAWLFGPGGKAVAGKELLLAVSIGGAEETYEAGGLIGYTISELTRPLQAFASQIGMTMLPHFKFHGANQAADEQIESSAGRYVRHILTPELDPRIARVRMLNEMKQKMQASL</sequence>
<dbReference type="Proteomes" id="UP001527202">
    <property type="component" value="Unassembled WGS sequence"/>
</dbReference>
<evidence type="ECO:0000259" key="2">
    <source>
        <dbReference type="Pfam" id="PF02525"/>
    </source>
</evidence>
<dbReference type="GO" id="GO:0010181">
    <property type="term" value="F:FMN binding"/>
    <property type="evidence" value="ECO:0007669"/>
    <property type="project" value="TreeGrafter"/>
</dbReference>
<dbReference type="Pfam" id="PF02525">
    <property type="entry name" value="Flavodoxin_2"/>
    <property type="match status" value="1"/>
</dbReference>
<dbReference type="Proteomes" id="UP000288943">
    <property type="component" value="Chromosome"/>
</dbReference>
<dbReference type="InterPro" id="IPR029039">
    <property type="entry name" value="Flavoprotein-like_sf"/>
</dbReference>
<dbReference type="PANTHER" id="PTHR47307:SF1">
    <property type="entry name" value="GLUTATHIONE-REGULATED POTASSIUM-EFFLUX SYSTEM ANCILLARY PROTEIN KEFG"/>
    <property type="match status" value="1"/>
</dbReference>
<dbReference type="AlphaFoldDB" id="A0A410WZ00"/>
<evidence type="ECO:0000313" key="6">
    <source>
        <dbReference type="Proteomes" id="UP001527202"/>
    </source>
</evidence>
<evidence type="ECO:0000256" key="1">
    <source>
        <dbReference type="ARBA" id="ARBA00023002"/>
    </source>
</evidence>
<dbReference type="PANTHER" id="PTHR47307">
    <property type="entry name" value="GLUTATHIONE-REGULATED POTASSIUM-EFFLUX SYSTEM ANCILLARY PROTEIN KEFG"/>
    <property type="match status" value="1"/>
</dbReference>
<dbReference type="SUPFAM" id="SSF52218">
    <property type="entry name" value="Flavoproteins"/>
    <property type="match status" value="1"/>
</dbReference>
<dbReference type="InterPro" id="IPR046980">
    <property type="entry name" value="KefG/KefF"/>
</dbReference>
<dbReference type="Gene3D" id="3.40.50.360">
    <property type="match status" value="1"/>
</dbReference>
<reference evidence="3 6" key="2">
    <citation type="submission" date="2022-05" db="EMBL/GenBank/DDBJ databases">
        <title>Genome Sequencing of Bee-Associated Microbes.</title>
        <authorList>
            <person name="Dunlap C."/>
        </authorList>
    </citation>
    <scope>NUCLEOTIDE SEQUENCE [LARGE SCALE GENOMIC DNA]</scope>
    <source>
        <strain evidence="3 6">NRRL B-23120</strain>
    </source>
</reference>
<name>A0A410WZ00_9BACL</name>
<dbReference type="GO" id="GO:0009055">
    <property type="term" value="F:electron transfer activity"/>
    <property type="evidence" value="ECO:0007669"/>
    <property type="project" value="TreeGrafter"/>
</dbReference>
<organism evidence="4 5">
    <name type="scientific">Paenibacillus chitinolyticus</name>
    <dbReference type="NCBI Taxonomy" id="79263"/>
    <lineage>
        <taxon>Bacteria</taxon>
        <taxon>Bacillati</taxon>
        <taxon>Bacillota</taxon>
        <taxon>Bacilli</taxon>
        <taxon>Bacillales</taxon>
        <taxon>Paenibacillaceae</taxon>
        <taxon>Paenibacillus</taxon>
    </lineage>
</organism>
<dbReference type="OrthoDB" id="9798454at2"/>
<protein>
    <submittedName>
        <fullName evidence="4">Flavodoxin family protein</fullName>
    </submittedName>
    <submittedName>
        <fullName evidence="3">NAD(P)H-dependent oxidoreductase</fullName>
    </submittedName>
</protein>
<dbReference type="EMBL" id="CP026520">
    <property type="protein sequence ID" value="QAV19563.1"/>
    <property type="molecule type" value="Genomic_DNA"/>
</dbReference>
<evidence type="ECO:0000313" key="5">
    <source>
        <dbReference type="Proteomes" id="UP000288943"/>
    </source>
</evidence>
<feature type="domain" description="Flavodoxin-like fold" evidence="2">
    <location>
        <begin position="10"/>
        <end position="178"/>
    </location>
</feature>